<dbReference type="KEGG" id="falb:HYN59_08935"/>
<dbReference type="OrthoDB" id="1367210at2"/>
<dbReference type="EMBL" id="CP029186">
    <property type="protein sequence ID" value="AWH85234.1"/>
    <property type="molecule type" value="Genomic_DNA"/>
</dbReference>
<feature type="signal peptide" evidence="1">
    <location>
        <begin position="1"/>
        <end position="19"/>
    </location>
</feature>
<sequence>MIKKTLCLSALFLTMALQAQELVKCSPDKTFWLIKEGGKNYAIALPGEVKESNHAKIITVGGKVLQYLVVDKKQHEEKAGSTDDLKVLISFVTGETAYLSGQFTKELQTTMEVIKLKDGRKAIYWGYKMPEGTAKEVEMQHFLNVVEGDKIFGLASTQFTGDNASAIKQLLTDGLNSLAVVKDGKNLCK</sequence>
<dbReference type="RefSeq" id="WP_108777938.1">
    <property type="nucleotide sequence ID" value="NZ_CP029186.1"/>
</dbReference>
<keyword evidence="1" id="KW-0732">Signal</keyword>
<evidence type="ECO:0000313" key="3">
    <source>
        <dbReference type="Proteomes" id="UP000244929"/>
    </source>
</evidence>
<protein>
    <submittedName>
        <fullName evidence="2">Uncharacterized protein</fullName>
    </submittedName>
</protein>
<organism evidence="2 3">
    <name type="scientific">Flavobacterium album</name>
    <dbReference type="NCBI Taxonomy" id="2175091"/>
    <lineage>
        <taxon>Bacteria</taxon>
        <taxon>Pseudomonadati</taxon>
        <taxon>Bacteroidota</taxon>
        <taxon>Flavobacteriia</taxon>
        <taxon>Flavobacteriales</taxon>
        <taxon>Flavobacteriaceae</taxon>
        <taxon>Flavobacterium</taxon>
    </lineage>
</organism>
<evidence type="ECO:0000256" key="1">
    <source>
        <dbReference type="SAM" id="SignalP"/>
    </source>
</evidence>
<accession>A0A2S1QXX5</accession>
<proteinExistence type="predicted"/>
<name>A0A2S1QXX5_9FLAO</name>
<evidence type="ECO:0000313" key="2">
    <source>
        <dbReference type="EMBL" id="AWH85234.1"/>
    </source>
</evidence>
<gene>
    <name evidence="2" type="ORF">HYN59_08935</name>
</gene>
<keyword evidence="3" id="KW-1185">Reference proteome</keyword>
<dbReference type="Proteomes" id="UP000244929">
    <property type="component" value="Chromosome"/>
</dbReference>
<dbReference type="AlphaFoldDB" id="A0A2S1QXX5"/>
<feature type="chain" id="PRO_5015609274" evidence="1">
    <location>
        <begin position="20"/>
        <end position="189"/>
    </location>
</feature>
<reference evidence="2 3" key="1">
    <citation type="submission" date="2018-04" db="EMBL/GenBank/DDBJ databases">
        <title>Genome sequencing of Flavobacterium sp. HYN0059.</title>
        <authorList>
            <person name="Yi H."/>
            <person name="Baek C."/>
        </authorList>
    </citation>
    <scope>NUCLEOTIDE SEQUENCE [LARGE SCALE GENOMIC DNA]</scope>
    <source>
        <strain evidence="2 3">HYN0059</strain>
    </source>
</reference>